<keyword evidence="1" id="KW-0472">Membrane</keyword>
<sequence length="649" mass="72217">MNRNLIPGLLGIALGTVLAAANALGQPQPTTSSATSGKVAATFDHPDVTNPAVVEAFVDGVVKNHMQSAHSPSGVVAVMKNGKMIFSKGYGFRDVENRIPVEPESTLFRIGSISKLFTWVAVMQQVEQGNLDLDTDVNQYLRTFQIDDSWPGQPVTLRHILTHTAGFEDGAMGYLIIDDASRIIPLNQSLAKYQPQRVNAPGQHTAYSNWATALAGLIVANVSGVPFNDYVQRNIFDVLGMKNATFVEPLPPELDANMAKAYVYAEGRYKERNYEIISNFGPAGSVAATAHDMSFFAHALLKGGAFDGKRILKAETLQMMIDDGFAHDERVRGMGLGFLKRNYGPADFENFGHDGGTLIFNSHFGMSQKENFMLFSSFSGPGMQQTHKAFVKSFYDEFFPVEVTVVTPPADFSERAKRYEGTYHSWRSSFTKIESLWRMFVGVKVVSLPDNTLMIGETRYVEVDNNLFREVDDYGRVAFQEDANGKITGFVMDGFGVMQLYKAPFYETRVFTGSLVGLSLLIFVGVFLRLAYQWSDFRALQGTEKKAFVASISVAVTNFLFIIFASIGVSVGFIALMSELPAILKFSLIFPILATLAALYHVYCSVQVWRQGVLVSFWARVRYSLVTLCALFMAWFYYYWNLLGFNYFS</sequence>
<feature type="transmembrane region" description="Helical" evidence="1">
    <location>
        <begin position="582"/>
        <end position="603"/>
    </location>
</feature>
<dbReference type="Pfam" id="PF00144">
    <property type="entry name" value="Beta-lactamase"/>
    <property type="match status" value="1"/>
</dbReference>
<dbReference type="Gene3D" id="3.40.710.10">
    <property type="entry name" value="DD-peptidase/beta-lactamase superfamily"/>
    <property type="match status" value="1"/>
</dbReference>
<dbReference type="AlphaFoldDB" id="A0A4R5LTK9"/>
<evidence type="ECO:0000256" key="1">
    <source>
        <dbReference type="SAM" id="Phobius"/>
    </source>
</evidence>
<evidence type="ECO:0000313" key="4">
    <source>
        <dbReference type="EMBL" id="TDG14699.1"/>
    </source>
</evidence>
<feature type="transmembrane region" description="Helical" evidence="1">
    <location>
        <begin position="623"/>
        <end position="640"/>
    </location>
</feature>
<keyword evidence="1" id="KW-0812">Transmembrane</keyword>
<name>A0A4R5LTK9_9GAMM</name>
<dbReference type="PANTHER" id="PTHR46825">
    <property type="entry name" value="D-ALANYL-D-ALANINE-CARBOXYPEPTIDASE/ENDOPEPTIDASE AMPH"/>
    <property type="match status" value="1"/>
</dbReference>
<proteinExistence type="predicted"/>
<dbReference type="GO" id="GO:0016787">
    <property type="term" value="F:hydrolase activity"/>
    <property type="evidence" value="ECO:0007669"/>
    <property type="project" value="UniProtKB-KW"/>
</dbReference>
<feature type="signal peptide" evidence="2">
    <location>
        <begin position="1"/>
        <end position="19"/>
    </location>
</feature>
<keyword evidence="2" id="KW-0732">Signal</keyword>
<dbReference type="RefSeq" id="WP_133208876.1">
    <property type="nucleotide sequence ID" value="NZ_SMSE01000001.1"/>
</dbReference>
<dbReference type="PANTHER" id="PTHR46825:SF9">
    <property type="entry name" value="BETA-LACTAMASE-RELATED DOMAIN-CONTAINING PROTEIN"/>
    <property type="match status" value="1"/>
</dbReference>
<keyword evidence="5" id="KW-1185">Reference proteome</keyword>
<dbReference type="EMBL" id="SMSE01000001">
    <property type="protein sequence ID" value="TDG14699.1"/>
    <property type="molecule type" value="Genomic_DNA"/>
</dbReference>
<feature type="transmembrane region" description="Helical" evidence="1">
    <location>
        <begin position="552"/>
        <end position="576"/>
    </location>
</feature>
<gene>
    <name evidence="4" type="ORF">E2F43_00185</name>
</gene>
<dbReference type="SUPFAM" id="SSF56601">
    <property type="entry name" value="beta-lactamase/transpeptidase-like"/>
    <property type="match status" value="1"/>
</dbReference>
<feature type="transmembrane region" description="Helical" evidence="1">
    <location>
        <begin position="510"/>
        <end position="532"/>
    </location>
</feature>
<dbReference type="Proteomes" id="UP000295554">
    <property type="component" value="Unassembled WGS sequence"/>
</dbReference>
<keyword evidence="1" id="KW-1133">Transmembrane helix</keyword>
<organism evidence="4 5">
    <name type="scientific">Seongchinamella unica</name>
    <dbReference type="NCBI Taxonomy" id="2547392"/>
    <lineage>
        <taxon>Bacteria</taxon>
        <taxon>Pseudomonadati</taxon>
        <taxon>Pseudomonadota</taxon>
        <taxon>Gammaproteobacteria</taxon>
        <taxon>Cellvibrionales</taxon>
        <taxon>Halieaceae</taxon>
        <taxon>Seongchinamella</taxon>
    </lineage>
</organism>
<reference evidence="4 5" key="1">
    <citation type="submission" date="2019-03" db="EMBL/GenBank/DDBJ databases">
        <title>Seongchinamella monodicae gen. nov., sp. nov., a novel member of the Gammaproteobacteria isolated from a tidal mudflat of beach.</title>
        <authorList>
            <person name="Yang H.G."/>
            <person name="Kang J.W."/>
            <person name="Lee S.D."/>
        </authorList>
    </citation>
    <scope>NUCLEOTIDE SEQUENCE [LARGE SCALE GENOMIC DNA]</scope>
    <source>
        <strain evidence="4 5">GH4-78</strain>
    </source>
</reference>
<accession>A0A4R5LTK9</accession>
<feature type="domain" description="Beta-lactamase-related" evidence="3">
    <location>
        <begin position="58"/>
        <end position="370"/>
    </location>
</feature>
<dbReference type="InterPro" id="IPR050491">
    <property type="entry name" value="AmpC-like"/>
</dbReference>
<dbReference type="OrthoDB" id="9799367at2"/>
<evidence type="ECO:0000259" key="3">
    <source>
        <dbReference type="Pfam" id="PF00144"/>
    </source>
</evidence>
<dbReference type="InterPro" id="IPR001466">
    <property type="entry name" value="Beta-lactam-related"/>
</dbReference>
<comment type="caution">
    <text evidence="4">The sequence shown here is derived from an EMBL/GenBank/DDBJ whole genome shotgun (WGS) entry which is preliminary data.</text>
</comment>
<protein>
    <submittedName>
        <fullName evidence="4">Class A beta-lactamase-related serine hydrolase</fullName>
    </submittedName>
</protein>
<feature type="chain" id="PRO_5020960748" evidence="2">
    <location>
        <begin position="20"/>
        <end position="649"/>
    </location>
</feature>
<keyword evidence="4" id="KW-0378">Hydrolase</keyword>
<evidence type="ECO:0000313" key="5">
    <source>
        <dbReference type="Proteomes" id="UP000295554"/>
    </source>
</evidence>
<evidence type="ECO:0000256" key="2">
    <source>
        <dbReference type="SAM" id="SignalP"/>
    </source>
</evidence>
<dbReference type="InterPro" id="IPR012338">
    <property type="entry name" value="Beta-lactam/transpept-like"/>
</dbReference>